<proteinExistence type="predicted"/>
<reference evidence="4 5" key="1">
    <citation type="journal article" date="2018" name="Syst. Appl. Microbiol.">
        <title>Ereboglobus luteus gen. nov. sp. nov. from cockroach guts, and new insights into the oxygen relationship of the genera Opitutus and Didymococcus (Verrucomicrobia: Opitutaceae).</title>
        <authorList>
            <person name="Tegtmeier D."/>
            <person name="Belitz A."/>
            <person name="Radek R."/>
            <person name="Heimerl T."/>
            <person name="Brune A."/>
        </authorList>
    </citation>
    <scope>NUCLEOTIDE SEQUENCE [LARGE SCALE GENOMIC DNA]</scope>
    <source>
        <strain evidence="4 5">Ho45</strain>
    </source>
</reference>
<dbReference type="InterPro" id="IPR025554">
    <property type="entry name" value="DUF4140"/>
</dbReference>
<dbReference type="InterPro" id="IPR011935">
    <property type="entry name" value="CHP02231"/>
</dbReference>
<dbReference type="RefSeq" id="WP_108825607.1">
    <property type="nucleotide sequence ID" value="NZ_CP023004.1"/>
</dbReference>
<sequence length="604" mass="65139">MKTSTIGAAACRALFIAAMFCSPVLALAQDTRTPSKITAVTVYTDRAIVTRTASVELSAGESCIALEKLPVDLVDASVQVRGRGTAAATILDVTTAITHTDKVDATSQPRVKTLQDELKAVDKTLRALNDRNTTLQWQVSLVGKIEDAIAAPPAKDAPASHPKIEDMQKLLDFSRENRAALAVEGQKLSDEINETQGRRVALQSQLNEILQGGSARKSYKTVTVRLNAAKSGSLDLTLDYTVHGASWTPAYDVRLRAEERVVELAYHGIVRQSSGEDWKNIALTLSTARPGLGGSAPEAKPWYVDVFVPKPAVDASSGSFNRTGAVSLGNSNALMLNTAAMDNRFNNDMAGNRYTFAANGDGYTGGRLTAAPALSVVTSDYAVAKVDNTTTSASFKIAAATSIPSDNTPQKVSITTAKLGAKLQYQSLPALQETAYLSAYVDNSTEFPLLAGSTNVFLDDAFVSTSSIKTVMPSERFQLSLGADEGVAIKRRVVNRFSETTGLTGKGRRVTYEFLVTITNKKKTVERVVFKESLPISRNEKIVLNVLAPAERDIGTVEKPGKEVTREENNTLVWRIDMKPGEKREIPVKFNIEYPGDIQVTGLE</sequence>
<feature type="chain" id="PRO_5016172128" description="Mucoidy inhibitor MuiA family protein" evidence="1">
    <location>
        <begin position="29"/>
        <end position="604"/>
    </location>
</feature>
<evidence type="ECO:0000259" key="2">
    <source>
        <dbReference type="Pfam" id="PF13598"/>
    </source>
</evidence>
<accession>A0A2U8E4K2</accession>
<organism evidence="4 5">
    <name type="scientific">Ereboglobus luteus</name>
    <dbReference type="NCBI Taxonomy" id="1796921"/>
    <lineage>
        <taxon>Bacteria</taxon>
        <taxon>Pseudomonadati</taxon>
        <taxon>Verrucomicrobiota</taxon>
        <taxon>Opitutia</taxon>
        <taxon>Opitutales</taxon>
        <taxon>Opitutaceae</taxon>
        <taxon>Ereboglobus</taxon>
    </lineage>
</organism>
<evidence type="ECO:0000313" key="5">
    <source>
        <dbReference type="Proteomes" id="UP000244896"/>
    </source>
</evidence>
<evidence type="ECO:0000259" key="3">
    <source>
        <dbReference type="Pfam" id="PF13600"/>
    </source>
</evidence>
<protein>
    <recommendedName>
        <fullName evidence="6">Mucoidy inhibitor MuiA family protein</fullName>
    </recommendedName>
</protein>
<dbReference type="NCBIfam" id="TIGR02231">
    <property type="entry name" value="mucoidy inhibitor MuiA family protein"/>
    <property type="match status" value="1"/>
</dbReference>
<keyword evidence="1" id="KW-0732">Signal</keyword>
<dbReference type="PANTHER" id="PTHR31005">
    <property type="entry name" value="DUF4139 DOMAIN-CONTAINING PROTEIN"/>
    <property type="match status" value="1"/>
</dbReference>
<dbReference type="KEGG" id="elut:CKA38_11515"/>
<keyword evidence="5" id="KW-1185">Reference proteome</keyword>
<evidence type="ECO:0008006" key="6">
    <source>
        <dbReference type="Google" id="ProtNLM"/>
    </source>
</evidence>
<gene>
    <name evidence="4" type="ORF">CKA38_11515</name>
</gene>
<name>A0A2U8E4K2_9BACT</name>
<feature type="domain" description="DUF4139" evidence="2">
    <location>
        <begin position="236"/>
        <end position="595"/>
    </location>
</feature>
<dbReference type="Proteomes" id="UP000244896">
    <property type="component" value="Chromosome"/>
</dbReference>
<dbReference type="InterPro" id="IPR037291">
    <property type="entry name" value="DUF4139"/>
</dbReference>
<dbReference type="OrthoDB" id="9777444at2"/>
<dbReference type="Pfam" id="PF13598">
    <property type="entry name" value="DUF4139"/>
    <property type="match status" value="1"/>
</dbReference>
<dbReference type="AlphaFoldDB" id="A0A2U8E4K2"/>
<dbReference type="Pfam" id="PF13600">
    <property type="entry name" value="DUF4140"/>
    <property type="match status" value="1"/>
</dbReference>
<feature type="signal peptide" evidence="1">
    <location>
        <begin position="1"/>
        <end position="28"/>
    </location>
</feature>
<evidence type="ECO:0000256" key="1">
    <source>
        <dbReference type="SAM" id="SignalP"/>
    </source>
</evidence>
<feature type="domain" description="DUF4140" evidence="3">
    <location>
        <begin position="40"/>
        <end position="140"/>
    </location>
</feature>
<dbReference type="EMBL" id="CP023004">
    <property type="protein sequence ID" value="AWI09793.1"/>
    <property type="molecule type" value="Genomic_DNA"/>
</dbReference>
<dbReference type="PANTHER" id="PTHR31005:SF8">
    <property type="entry name" value="DUF4139 DOMAIN-CONTAINING PROTEIN"/>
    <property type="match status" value="1"/>
</dbReference>
<evidence type="ECO:0000313" key="4">
    <source>
        <dbReference type="EMBL" id="AWI09793.1"/>
    </source>
</evidence>